<keyword evidence="4 6" id="KW-1133">Transmembrane helix</keyword>
<dbReference type="GO" id="GO:0016020">
    <property type="term" value="C:membrane"/>
    <property type="evidence" value="ECO:0007669"/>
    <property type="project" value="UniProtKB-SubCell"/>
</dbReference>
<proteinExistence type="inferred from homology"/>
<evidence type="ECO:0000256" key="2">
    <source>
        <dbReference type="ARBA" id="ARBA00006945"/>
    </source>
</evidence>
<dbReference type="Pfam" id="PF02077">
    <property type="entry name" value="SURF4"/>
    <property type="match status" value="1"/>
</dbReference>
<evidence type="ECO:0000313" key="8">
    <source>
        <dbReference type="Proteomes" id="UP000037460"/>
    </source>
</evidence>
<keyword evidence="5 6" id="KW-0472">Membrane</keyword>
<dbReference type="EMBL" id="JWZX01003310">
    <property type="protein sequence ID" value="KOO22098.1"/>
    <property type="molecule type" value="Genomic_DNA"/>
</dbReference>
<accession>A0A0M0J789</accession>
<comment type="similarity">
    <text evidence="2">Belongs to the SURF4 family.</text>
</comment>
<dbReference type="InterPro" id="IPR002995">
    <property type="entry name" value="Surf4"/>
</dbReference>
<comment type="subcellular location">
    <subcellularLocation>
        <location evidence="1">Membrane</location>
        <topology evidence="1">Multi-pass membrane protein</topology>
    </subcellularLocation>
</comment>
<gene>
    <name evidence="7" type="ORF">Ctob_000989</name>
</gene>
<evidence type="ECO:0000256" key="5">
    <source>
        <dbReference type="ARBA" id="ARBA00023136"/>
    </source>
</evidence>
<evidence type="ECO:0000256" key="6">
    <source>
        <dbReference type="SAM" id="Phobius"/>
    </source>
</evidence>
<evidence type="ECO:0000256" key="3">
    <source>
        <dbReference type="ARBA" id="ARBA00022692"/>
    </source>
</evidence>
<comment type="caution">
    <text evidence="7">The sequence shown here is derived from an EMBL/GenBank/DDBJ whole genome shotgun (WGS) entry which is preliminary data.</text>
</comment>
<organism evidence="7 8">
    <name type="scientific">Chrysochromulina tobinii</name>
    <dbReference type="NCBI Taxonomy" id="1460289"/>
    <lineage>
        <taxon>Eukaryota</taxon>
        <taxon>Haptista</taxon>
        <taxon>Haptophyta</taxon>
        <taxon>Prymnesiophyceae</taxon>
        <taxon>Prymnesiales</taxon>
        <taxon>Chrysochromulinaceae</taxon>
        <taxon>Chrysochromulina</taxon>
    </lineage>
</organism>
<name>A0A0M0J789_9EUKA</name>
<dbReference type="AlphaFoldDB" id="A0A0M0J789"/>
<dbReference type="Proteomes" id="UP000037460">
    <property type="component" value="Unassembled WGS sequence"/>
</dbReference>
<reference evidence="8" key="1">
    <citation type="journal article" date="2015" name="PLoS Genet.">
        <title>Genome Sequence and Transcriptome Analyses of Chrysochromulina tobin: Metabolic Tools for Enhanced Algal Fitness in the Prominent Order Prymnesiales (Haptophyceae).</title>
        <authorList>
            <person name="Hovde B.T."/>
            <person name="Deodato C.R."/>
            <person name="Hunsperger H.M."/>
            <person name="Ryken S.A."/>
            <person name="Yost W."/>
            <person name="Jha R.K."/>
            <person name="Patterson J."/>
            <person name="Monnat R.J. Jr."/>
            <person name="Barlow S.B."/>
            <person name="Starkenburg S.R."/>
            <person name="Cattolico R.A."/>
        </authorList>
    </citation>
    <scope>NUCLEOTIDE SEQUENCE</scope>
    <source>
        <strain evidence="8">CCMP291</strain>
    </source>
</reference>
<feature type="transmembrane region" description="Helical" evidence="6">
    <location>
        <begin position="210"/>
        <end position="230"/>
    </location>
</feature>
<dbReference type="OrthoDB" id="7859621at2759"/>
<evidence type="ECO:0000256" key="1">
    <source>
        <dbReference type="ARBA" id="ARBA00004141"/>
    </source>
</evidence>
<evidence type="ECO:0000313" key="7">
    <source>
        <dbReference type="EMBL" id="KOO22098.1"/>
    </source>
</evidence>
<sequence length="308" mass="33996">MAQAFTSLLDKPHVKRTWRPLQALSRALIVGTFVDDFVRIASDYTGQADSMRTVGFGEPASSILPALFCAVQGIGAGLVLSGQARFVQIGCVVLISWSAAHPFLYQQQRNTEFVVEEVSIIGGLLILLSSTRATLRSSALPVVSQEERQTETDRLQLAGRCCLKMARERFAALNDGFTHENLPATMTEIALLVMLLPLTAWLVIGLRSRWCAFILAVVTLFAALYSHPWYVVLWSDRNYTLDEVIGFEGAVVPAWVYATHQRYFFFQQWSTAGALLQLVVFGPGRLSLDEAVHGETSALHAMEAKATD</sequence>
<feature type="transmembrane region" description="Helical" evidence="6">
    <location>
        <begin position="182"/>
        <end position="203"/>
    </location>
</feature>
<keyword evidence="3 6" id="KW-0812">Transmembrane</keyword>
<keyword evidence="8" id="KW-1185">Reference proteome</keyword>
<evidence type="ECO:0000256" key="4">
    <source>
        <dbReference type="ARBA" id="ARBA00022989"/>
    </source>
</evidence>
<protein>
    <submittedName>
        <fullName evidence="7">Uncharacterized protein</fullName>
    </submittedName>
</protein>